<dbReference type="SMART" id="SM00369">
    <property type="entry name" value="LRR_TYP"/>
    <property type="match status" value="3"/>
</dbReference>
<dbReference type="Gene3D" id="3.80.10.10">
    <property type="entry name" value="Ribonuclease Inhibitor"/>
    <property type="match status" value="2"/>
</dbReference>
<keyword evidence="6" id="KW-1185">Reference proteome</keyword>
<protein>
    <recommendedName>
        <fullName evidence="4">CAP-Gly domain-containing protein</fullName>
    </recommendedName>
</protein>
<keyword evidence="1" id="KW-0433">Leucine-rich repeat</keyword>
<reference evidence="5" key="2">
    <citation type="journal article" date="2019" name="IMA Fungus">
        <title>Genome sequencing and comparison of five Tilletia species to identify candidate genes for the detection of regulated species infecting wheat.</title>
        <authorList>
            <person name="Nguyen H.D.T."/>
            <person name="Sultana T."/>
            <person name="Kesanakurti P."/>
            <person name="Hambleton S."/>
        </authorList>
    </citation>
    <scope>NUCLEOTIDE SEQUENCE</scope>
    <source>
        <strain evidence="5">DAOMC 236426</strain>
    </source>
</reference>
<dbReference type="SUPFAM" id="SSF74924">
    <property type="entry name" value="Cap-Gly domain"/>
    <property type="match status" value="1"/>
</dbReference>
<evidence type="ECO:0000313" key="5">
    <source>
        <dbReference type="EMBL" id="KAE8254023.1"/>
    </source>
</evidence>
<reference evidence="5" key="1">
    <citation type="submission" date="2016-04" db="EMBL/GenBank/DDBJ databases">
        <authorList>
            <person name="Nguyen H.D."/>
            <person name="Samba Siva P."/>
            <person name="Cullis J."/>
            <person name="Levesque C.A."/>
            <person name="Hambleton S."/>
        </authorList>
    </citation>
    <scope>NUCLEOTIDE SEQUENCE</scope>
    <source>
        <strain evidence="5">DAOMC 236426</strain>
    </source>
</reference>
<feature type="region of interest" description="Disordered" evidence="3">
    <location>
        <begin position="580"/>
        <end position="601"/>
    </location>
</feature>
<evidence type="ECO:0000259" key="4">
    <source>
        <dbReference type="PROSITE" id="PS50245"/>
    </source>
</evidence>
<feature type="compositionally biased region" description="Acidic residues" evidence="3">
    <location>
        <begin position="588"/>
        <end position="601"/>
    </location>
</feature>
<comment type="caution">
    <text evidence="5">The sequence shown here is derived from an EMBL/GenBank/DDBJ whole genome shotgun (WGS) entry which is preliminary data.</text>
</comment>
<dbReference type="InterPro" id="IPR003591">
    <property type="entry name" value="Leu-rich_rpt_typical-subtyp"/>
</dbReference>
<dbReference type="InterPro" id="IPR036859">
    <property type="entry name" value="CAP-Gly_dom_sf"/>
</dbReference>
<evidence type="ECO:0000313" key="6">
    <source>
        <dbReference type="Proteomes" id="UP000077684"/>
    </source>
</evidence>
<dbReference type="PROSITE" id="PS50245">
    <property type="entry name" value="CAP_GLY_2"/>
    <property type="match status" value="1"/>
</dbReference>
<dbReference type="EMBL" id="LWDE02000067">
    <property type="protein sequence ID" value="KAE8254023.1"/>
    <property type="molecule type" value="Genomic_DNA"/>
</dbReference>
<evidence type="ECO:0000256" key="1">
    <source>
        <dbReference type="ARBA" id="ARBA00022614"/>
    </source>
</evidence>
<organism evidence="5 6">
    <name type="scientific">Tilletia controversa</name>
    <name type="common">dwarf bunt fungus</name>
    <dbReference type="NCBI Taxonomy" id="13291"/>
    <lineage>
        <taxon>Eukaryota</taxon>
        <taxon>Fungi</taxon>
        <taxon>Dikarya</taxon>
        <taxon>Basidiomycota</taxon>
        <taxon>Ustilaginomycotina</taxon>
        <taxon>Exobasidiomycetes</taxon>
        <taxon>Tilletiales</taxon>
        <taxon>Tilletiaceae</taxon>
        <taxon>Tilletia</taxon>
    </lineage>
</organism>
<dbReference type="Pfam" id="PF01302">
    <property type="entry name" value="CAP_GLY"/>
    <property type="match status" value="1"/>
</dbReference>
<dbReference type="InterPro" id="IPR032675">
    <property type="entry name" value="LRR_dom_sf"/>
</dbReference>
<dbReference type="SMART" id="SM01052">
    <property type="entry name" value="CAP_GLY"/>
    <property type="match status" value="1"/>
</dbReference>
<feature type="domain" description="CAP-Gly" evidence="4">
    <location>
        <begin position="33"/>
        <end position="78"/>
    </location>
</feature>
<dbReference type="Proteomes" id="UP000077684">
    <property type="component" value="Unassembled WGS sequence"/>
</dbReference>
<gene>
    <name evidence="5" type="ORF">A4X06_0g1107</name>
</gene>
<dbReference type="InterPro" id="IPR000938">
    <property type="entry name" value="CAP-Gly_domain"/>
</dbReference>
<name>A0A8X7MYW3_9BASI</name>
<keyword evidence="2" id="KW-0677">Repeat</keyword>
<dbReference type="AlphaFoldDB" id="A0A8X7MYW3"/>
<evidence type="ECO:0000256" key="3">
    <source>
        <dbReference type="SAM" id="MobiDB-lite"/>
    </source>
</evidence>
<dbReference type="PANTHER" id="PTHR45617">
    <property type="entry name" value="LEUCINE RICH REPEAT FAMILY PROTEIN"/>
    <property type="match status" value="1"/>
</dbReference>
<evidence type="ECO:0000256" key="2">
    <source>
        <dbReference type="ARBA" id="ARBA00022737"/>
    </source>
</evidence>
<dbReference type="SUPFAM" id="SSF52047">
    <property type="entry name" value="RNI-like"/>
    <property type="match status" value="1"/>
</dbReference>
<sequence length="632" mass="69270">MGSVATPGSEGAPPRIGSRFILKGERGTVRYVGPVPPAKGDWLGVEWDDAARGKHDGLSADGTRYFHCRQPGAGSFLRPSGKVKLDWGTSFIQALRSRYALVPTFNAADTQQKAKHSRRNLAEIEIEVPNVDALFQKELVLDRLRVVAVGSRAEAAPVSSALSTGDDVTASRIEVEEGEAEKEVSCAFDSEAGEQPGDIKRAIPNVKELDMSRSLIPSWEETSNVTRELPWLDTLLLHFNRFSPLRVAPAADSFVNIRHLGLDGTLISWSEVLVLSSSLPRIERLELRRNNLRRFHPTGQGKTMASEEPGSIAPLQTLRSLHLQENQLEHWLDLVTALAPLPQLDQIVLSSNQFSNIPPPAAHDGRRFPALTQIAIDGNPLNSWSDVDALGAWCCSPAGSNPNRSERPTNDPLTASSLTYFSIGGAQGSAPFASGMDPRDLRAIAIARLPSLQNINGSLIRAAERRDAEIWYLGRIAEERLDEGTLKARHPRYEALSLVHDFTKQDSAKRAQVEETETLRSKLLELEVYVVHSVPPRLSDAEAKGSVKLLGTSAIRTSMTKIAKACGVKPRDVKELWASLSPTARMTEEEEAQDQGEGGEDADQRITICLDNLTKELGWFGVQNGDYLFVVL</sequence>
<accession>A0A8X7MYW3</accession>
<dbReference type="Gene3D" id="2.30.30.190">
    <property type="entry name" value="CAP Gly-rich-like domain"/>
    <property type="match status" value="1"/>
</dbReference>
<proteinExistence type="predicted"/>